<keyword evidence="2" id="KW-0805">Transcription regulation</keyword>
<evidence type="ECO:0000259" key="5">
    <source>
        <dbReference type="Pfam" id="PF13693"/>
    </source>
</evidence>
<reference evidence="6" key="1">
    <citation type="submission" date="2018-04" db="EMBL/GenBank/DDBJ databases">
        <title>Genomes of the Obligate Erwinia dacicola and Facultative Enterobacter sp. OLF Endosymbionts of the Olive Fruit fly, Bactrocera oleae.</title>
        <authorList>
            <person name="Estes A.M."/>
            <person name="Hearn D.J."/>
            <person name="Agarwal S."/>
            <person name="Pierson E.A."/>
            <person name="Dunning-Hotopp J.C."/>
        </authorList>
    </citation>
    <scope>NUCLEOTIDE SEQUENCE [LARGE SCALE GENOMIC DNA]</scope>
    <source>
        <strain evidence="6">Oroville</strain>
    </source>
</reference>
<evidence type="ECO:0000256" key="2">
    <source>
        <dbReference type="ARBA" id="ARBA00023015"/>
    </source>
</evidence>
<name>A0A328TQP9_9GAMM</name>
<evidence type="ECO:0000256" key="1">
    <source>
        <dbReference type="ARBA" id="ARBA00006157"/>
    </source>
</evidence>
<keyword evidence="4" id="KW-0804">Transcription</keyword>
<accession>A0A328TQP9</accession>
<proteinExistence type="inferred from homology"/>
<evidence type="ECO:0000313" key="7">
    <source>
        <dbReference type="Proteomes" id="UP000244334"/>
    </source>
</evidence>
<evidence type="ECO:0000256" key="3">
    <source>
        <dbReference type="ARBA" id="ARBA00023125"/>
    </source>
</evidence>
<dbReference type="SUPFAM" id="SSF47413">
    <property type="entry name" value="lambda repressor-like DNA-binding domains"/>
    <property type="match status" value="1"/>
</dbReference>
<dbReference type="EMBL" id="LJAM02000468">
    <property type="protein sequence ID" value="RAP70084.1"/>
    <property type="molecule type" value="Genomic_DNA"/>
</dbReference>
<dbReference type="InterPro" id="IPR038722">
    <property type="entry name" value="Ner_HTH_dom"/>
</dbReference>
<dbReference type="InterPro" id="IPR010982">
    <property type="entry name" value="Lambda_DNA-bd_dom_sf"/>
</dbReference>
<dbReference type="Gene3D" id="1.10.260.40">
    <property type="entry name" value="lambda repressor-like DNA-binding domains"/>
    <property type="match status" value="1"/>
</dbReference>
<evidence type="ECO:0000313" key="6">
    <source>
        <dbReference type="EMBL" id="RAP70084.1"/>
    </source>
</evidence>
<comment type="caution">
    <text evidence="6">The sequence shown here is derived from an EMBL/GenBank/DDBJ whole genome shotgun (WGS) entry which is preliminary data.</text>
</comment>
<dbReference type="Pfam" id="PF13693">
    <property type="entry name" value="HTH_35"/>
    <property type="match status" value="1"/>
</dbReference>
<feature type="domain" description="Ner winged helix-turn-helix DNA-binding" evidence="5">
    <location>
        <begin position="10"/>
        <end position="35"/>
    </location>
</feature>
<evidence type="ECO:0000256" key="4">
    <source>
        <dbReference type="ARBA" id="ARBA00023163"/>
    </source>
</evidence>
<comment type="similarity">
    <text evidence="1">Belongs to the ner transcriptional regulatory family.</text>
</comment>
<dbReference type="Proteomes" id="UP000244334">
    <property type="component" value="Unassembled WGS sequence"/>
</dbReference>
<sequence>MNRKEEPSVDMHPEDIKAEIRKRGLTFRKLSHALPVSPCQRLL</sequence>
<gene>
    <name evidence="6" type="ORF">ACZ87_03118</name>
</gene>
<dbReference type="GO" id="GO:0003677">
    <property type="term" value="F:DNA binding"/>
    <property type="evidence" value="ECO:0007669"/>
    <property type="project" value="UniProtKB-KW"/>
</dbReference>
<organism evidence="6 7">
    <name type="scientific">Candidatus Erwinia dacicola</name>
    <dbReference type="NCBI Taxonomy" id="252393"/>
    <lineage>
        <taxon>Bacteria</taxon>
        <taxon>Pseudomonadati</taxon>
        <taxon>Pseudomonadota</taxon>
        <taxon>Gammaproteobacteria</taxon>
        <taxon>Enterobacterales</taxon>
        <taxon>Erwiniaceae</taxon>
        <taxon>Erwinia</taxon>
    </lineage>
</organism>
<keyword evidence="3" id="KW-0238">DNA-binding</keyword>
<protein>
    <recommendedName>
        <fullName evidence="5">Ner winged helix-turn-helix DNA-binding domain-containing protein</fullName>
    </recommendedName>
</protein>
<dbReference type="AlphaFoldDB" id="A0A328TQP9"/>
<keyword evidence="7" id="KW-1185">Reference proteome</keyword>